<evidence type="ECO:0000256" key="1">
    <source>
        <dbReference type="ARBA" id="ARBA00023118"/>
    </source>
</evidence>
<evidence type="ECO:0000313" key="3">
    <source>
        <dbReference type="EMBL" id="EJF54684.1"/>
    </source>
</evidence>
<dbReference type="InterPro" id="IPR007522">
    <property type="entry name" value="CRISPR-assoc_prot_TM1795"/>
</dbReference>
<dbReference type="Proteomes" id="UP000005113">
    <property type="component" value="Unassembled WGS sequence"/>
</dbReference>
<dbReference type="EMBL" id="JH719942">
    <property type="protein sequence ID" value="EJF54684.1"/>
    <property type="molecule type" value="Genomic_DNA"/>
</dbReference>
<organism evidence="3 4">
    <name type="scientific">Saprospira grandis DSM 2844</name>
    <dbReference type="NCBI Taxonomy" id="694433"/>
    <lineage>
        <taxon>Bacteria</taxon>
        <taxon>Pseudomonadati</taxon>
        <taxon>Bacteroidota</taxon>
        <taxon>Saprospiria</taxon>
        <taxon>Saprospirales</taxon>
        <taxon>Saprospiraceae</taxon>
        <taxon>Saprospira</taxon>
    </lineage>
</organism>
<feature type="domain" description="CRISPR type III-associated protein" evidence="2">
    <location>
        <begin position="8"/>
        <end position="143"/>
    </location>
</feature>
<dbReference type="Pfam" id="PF03787">
    <property type="entry name" value="RAMPs"/>
    <property type="match status" value="1"/>
</dbReference>
<evidence type="ECO:0000313" key="4">
    <source>
        <dbReference type="Proteomes" id="UP000005113"/>
    </source>
</evidence>
<dbReference type="HOGENOM" id="CLU_050338_0_0_10"/>
<reference evidence="4" key="1">
    <citation type="journal article" date="2012" name="Stand. Genomic Sci.">
        <title>Permanent draft genome sequence of the gliding predator Saprospira grandis strain Sa g1 (= HR1).</title>
        <authorList>
            <person name="Mavromatis K."/>
            <person name="Chertkov O."/>
            <person name="Lapidus A."/>
            <person name="Nolan M."/>
            <person name="Lucas S."/>
            <person name="Tice H."/>
            <person name="Del Rio T.G."/>
            <person name="Cheng J.F."/>
            <person name="Han C."/>
            <person name="Tapia R."/>
            <person name="Bruce D."/>
            <person name="Goodwin L.A."/>
            <person name="Pitluck S."/>
            <person name="Huntemann M."/>
            <person name="Liolios K."/>
            <person name="Pagani I."/>
            <person name="Ivanova N."/>
            <person name="Mikhailova N."/>
            <person name="Pati A."/>
            <person name="Chen A."/>
            <person name="Palaniappan K."/>
            <person name="Land M."/>
            <person name="Brambilla E.M."/>
            <person name="Rohde M."/>
            <person name="Spring S."/>
            <person name="Goker M."/>
            <person name="Detter J.C."/>
            <person name="Bristow J."/>
            <person name="Eisen J.A."/>
            <person name="Markowitz V."/>
            <person name="Hugenholtz P."/>
            <person name="Kyrpides N.C."/>
            <person name="Klenk H.P."/>
            <person name="Woyke T."/>
        </authorList>
    </citation>
    <scope>NUCLEOTIDE SEQUENCE [LARGE SCALE GENOMIC DNA]</scope>
    <source>
        <strain evidence="4">DSM 2844</strain>
    </source>
</reference>
<dbReference type="GO" id="GO:0051607">
    <property type="term" value="P:defense response to virus"/>
    <property type="evidence" value="ECO:0007669"/>
    <property type="project" value="UniProtKB-KW"/>
</dbReference>
<dbReference type="AlphaFoldDB" id="J0P4B1"/>
<dbReference type="InterPro" id="IPR005537">
    <property type="entry name" value="RAMP_III_fam"/>
</dbReference>
<proteinExistence type="predicted"/>
<accession>J0P4B1</accession>
<dbReference type="RefSeq" id="WP_002660488.1">
    <property type="nucleotide sequence ID" value="NZ_JH719942.1"/>
</dbReference>
<name>J0P4B1_9BACT</name>
<dbReference type="NCBIfam" id="TIGR01894">
    <property type="entry name" value="cas_TM1795_cmr1"/>
    <property type="match status" value="1"/>
</dbReference>
<gene>
    <name evidence="3" type="ORF">SapgrDRAFT_3035</name>
</gene>
<evidence type="ECO:0000259" key="2">
    <source>
        <dbReference type="Pfam" id="PF03787"/>
    </source>
</evidence>
<keyword evidence="1" id="KW-0051">Antiviral defense</keyword>
<sequence>MHRITFECETITPMFMAGADGKTPELRAPSIKGALRFWWRALNGHLELEELKEREKALFGSTAGKSAFLLRASLIGDEKIASYKMLPHRERSFRAEAFSPRQKFTVTISARDEKVFSSIKKVFLFLSIAGGLGKRARRGFGSFFVENQGYSLLTLEDVWGICFSDAEWEQEFTFNRNYAEEIVKKNKGKAAYGFLKKITFGFPDRLALKKIGQSTHDLKHEYKWDYANIMGSGKPRFASPMYTSVSKEFAPVITELACFPERGTVDLYLKREVFDNYRKDVL</sequence>
<dbReference type="OrthoDB" id="190500at2"/>
<protein>
    <submittedName>
        <fullName evidence="3">CRISPR type III-B/RAMP module RAMP protein Cmr1</fullName>
    </submittedName>
</protein>